<feature type="signal peptide" evidence="2">
    <location>
        <begin position="1"/>
        <end position="37"/>
    </location>
</feature>
<evidence type="ECO:0000256" key="1">
    <source>
        <dbReference type="SAM" id="MobiDB-lite"/>
    </source>
</evidence>
<dbReference type="EMBL" id="LN829119">
    <property type="protein sequence ID" value="CPR20717.1"/>
    <property type="molecule type" value="Genomic_DNA"/>
</dbReference>
<keyword evidence="4" id="KW-1185">Reference proteome</keyword>
<feature type="compositionally biased region" description="Basic and acidic residues" evidence="1">
    <location>
        <begin position="158"/>
        <end position="179"/>
    </location>
</feature>
<sequence length="232" mass="24170">MYGSAHVIVLRFWLCRRWAWSIMVLAILSSAALPAAAEEQCVTCEEPFAVYRCAFDPQSSLSMTASAAPLVCAKELAQRGGHARCSIRRNASGPCEGELVVVAPSADTQMPVAPPANVVVPGTVPPAIGTGQKDPKLAPIKPIEPAAAPEDASQDVPSKQEEAEAEPKGPPKTVEELAKRTAKSSKKGLEDAGDAVVGVAKKTGEKLGEAGDAIGGAAKSTWRCLSSFFSDC</sequence>
<evidence type="ECO:0000256" key="2">
    <source>
        <dbReference type="SAM" id="SignalP"/>
    </source>
</evidence>
<evidence type="ECO:0000313" key="4">
    <source>
        <dbReference type="Proteomes" id="UP000033187"/>
    </source>
</evidence>
<gene>
    <name evidence="3" type="ORF">YBN1229_v1_2735</name>
</gene>
<protein>
    <submittedName>
        <fullName evidence="3">Uncharacterized protein</fullName>
    </submittedName>
</protein>
<dbReference type="KEGG" id="fil:BN1229_v1_3188"/>
<keyword evidence="2" id="KW-0732">Signal</keyword>
<accession>A0A0D6JHV4</accession>
<organism evidence="3 4">
    <name type="scientific">Candidatus Filomicrobium marinum</name>
    <dbReference type="NCBI Taxonomy" id="1608628"/>
    <lineage>
        <taxon>Bacteria</taxon>
        <taxon>Pseudomonadati</taxon>
        <taxon>Pseudomonadota</taxon>
        <taxon>Alphaproteobacteria</taxon>
        <taxon>Hyphomicrobiales</taxon>
        <taxon>Hyphomicrobiaceae</taxon>
        <taxon>Filomicrobium</taxon>
    </lineage>
</organism>
<feature type="region of interest" description="Disordered" evidence="1">
    <location>
        <begin position="147"/>
        <end position="193"/>
    </location>
</feature>
<evidence type="ECO:0000313" key="3">
    <source>
        <dbReference type="EMBL" id="CPR20717.1"/>
    </source>
</evidence>
<dbReference type="Proteomes" id="UP000033187">
    <property type="component" value="Chromosome 1"/>
</dbReference>
<dbReference type="KEGG" id="fiy:BN1229_v1_2735"/>
<dbReference type="AlphaFoldDB" id="A0A0D6JHV4"/>
<feature type="chain" id="PRO_5002306236" evidence="2">
    <location>
        <begin position="38"/>
        <end position="232"/>
    </location>
</feature>
<name>A0A0D6JHV4_9HYPH</name>
<proteinExistence type="predicted"/>
<reference evidence="4" key="1">
    <citation type="submission" date="2015-02" db="EMBL/GenBank/DDBJ databases">
        <authorList>
            <person name="Chooi Y.-H."/>
        </authorList>
    </citation>
    <scope>NUCLEOTIDE SEQUENCE [LARGE SCALE GENOMIC DNA]</scope>
    <source>
        <strain evidence="4">strain Y</strain>
    </source>
</reference>